<comment type="similarity">
    <text evidence="1">Belongs to the iron/ascorbate-dependent oxidoreductase family.</text>
</comment>
<dbReference type="Pfam" id="PF14226">
    <property type="entry name" value="DIOX_N"/>
    <property type="match status" value="1"/>
</dbReference>
<dbReference type="RefSeq" id="XP_056748151.1">
    <property type="nucleotide sequence ID" value="XM_056902864.1"/>
</dbReference>
<dbReference type="Pfam" id="PF03171">
    <property type="entry name" value="2OG-FeII_Oxy"/>
    <property type="match status" value="1"/>
</dbReference>
<proteinExistence type="inferred from homology"/>
<protein>
    <submittedName>
        <fullName evidence="4">Isopenicillin n synthase</fullName>
    </submittedName>
</protein>
<evidence type="ECO:0000313" key="4">
    <source>
        <dbReference type="EMBL" id="KAJ5589132.1"/>
    </source>
</evidence>
<accession>A0AAD6DMK9</accession>
<dbReference type="EMBL" id="JAQJAE010000006">
    <property type="protein sequence ID" value="KAJ5589132.1"/>
    <property type="molecule type" value="Genomic_DNA"/>
</dbReference>
<keyword evidence="5" id="KW-1185">Reference proteome</keyword>
<organism evidence="4 5">
    <name type="scientific">Penicillium hordei</name>
    <dbReference type="NCBI Taxonomy" id="40994"/>
    <lineage>
        <taxon>Eukaryota</taxon>
        <taxon>Fungi</taxon>
        <taxon>Dikarya</taxon>
        <taxon>Ascomycota</taxon>
        <taxon>Pezizomycotina</taxon>
        <taxon>Eurotiomycetes</taxon>
        <taxon>Eurotiomycetidae</taxon>
        <taxon>Eurotiales</taxon>
        <taxon>Aspergillaceae</taxon>
        <taxon>Penicillium</taxon>
    </lineage>
</organism>
<evidence type="ECO:0000313" key="5">
    <source>
        <dbReference type="Proteomes" id="UP001213799"/>
    </source>
</evidence>
<name>A0AAD6DMK9_9EURO</name>
<feature type="domain" description="Isopenicillin N synthase-like Fe(2+) 2OG dioxygenase" evidence="2">
    <location>
        <begin position="189"/>
        <end position="275"/>
    </location>
</feature>
<dbReference type="InterPro" id="IPR044861">
    <property type="entry name" value="IPNS-like_FE2OG_OXY"/>
</dbReference>
<sequence>MNPRYQDTQPTAEALDWAELVTLDLSLLEQPNGLEKLAKELEYAANHVGFFYVQSLDISKEEVDRQFEIAQDFFSLPLEERLQYFDREKYMSGQNIGYRPITWRPPLDGVYDNTQIYSIPAFDGHHIHHHPDVVARCLEEIQQFQVKCDKIIQQLLQILEHVLELPPFALRKKIRANASSEQQLRYMHYTARNPEENEKMGHIYAGGHTDLGVLTLLFRQPVAGLQIQNAEGEWRWVQPRDDALTVNICDALSMISCQHLKSTIHRVHAPPADQRHLDRIGVLYFGRFSNDEYLDPLADSGVLRRAGNLQTELSKNGIRMTMGEYAAARGAQHSRRKQPLAVGKDGRYEWDQKDLAVTSTLSVQYYN</sequence>
<gene>
    <name evidence="4" type="ORF">N7537_011810</name>
</gene>
<evidence type="ECO:0000256" key="1">
    <source>
        <dbReference type="ARBA" id="ARBA00008056"/>
    </source>
</evidence>
<comment type="caution">
    <text evidence="4">The sequence shown here is derived from an EMBL/GenBank/DDBJ whole genome shotgun (WGS) entry which is preliminary data.</text>
</comment>
<evidence type="ECO:0000259" key="2">
    <source>
        <dbReference type="Pfam" id="PF03171"/>
    </source>
</evidence>
<dbReference type="GeneID" id="81593106"/>
<dbReference type="InterPro" id="IPR027443">
    <property type="entry name" value="IPNS-like_sf"/>
</dbReference>
<dbReference type="AlphaFoldDB" id="A0AAD6DMK9"/>
<feature type="domain" description="Non-haem dioxygenase N-terminal" evidence="3">
    <location>
        <begin position="23"/>
        <end position="99"/>
    </location>
</feature>
<dbReference type="Proteomes" id="UP001213799">
    <property type="component" value="Unassembled WGS sequence"/>
</dbReference>
<dbReference type="Gene3D" id="2.60.120.330">
    <property type="entry name" value="B-lactam Antibiotic, Isopenicillin N Synthase, Chain"/>
    <property type="match status" value="1"/>
</dbReference>
<dbReference type="SUPFAM" id="SSF51197">
    <property type="entry name" value="Clavaminate synthase-like"/>
    <property type="match status" value="1"/>
</dbReference>
<dbReference type="PANTHER" id="PTHR47990">
    <property type="entry name" value="2-OXOGLUTARATE (2OG) AND FE(II)-DEPENDENT OXYGENASE SUPERFAMILY PROTEIN-RELATED"/>
    <property type="match status" value="1"/>
</dbReference>
<dbReference type="InterPro" id="IPR026992">
    <property type="entry name" value="DIOX_N"/>
</dbReference>
<evidence type="ECO:0000259" key="3">
    <source>
        <dbReference type="Pfam" id="PF14226"/>
    </source>
</evidence>
<reference evidence="4" key="1">
    <citation type="journal article" date="2023" name="IMA Fungus">
        <title>Comparative genomic study of the Penicillium genus elucidates a diverse pangenome and 15 lateral gene transfer events.</title>
        <authorList>
            <person name="Petersen C."/>
            <person name="Sorensen T."/>
            <person name="Nielsen M.R."/>
            <person name="Sondergaard T.E."/>
            <person name="Sorensen J.L."/>
            <person name="Fitzpatrick D.A."/>
            <person name="Frisvad J.C."/>
            <person name="Nielsen K.L."/>
        </authorList>
    </citation>
    <scope>NUCLEOTIDE SEQUENCE</scope>
    <source>
        <strain evidence="4">IBT 12815</strain>
    </source>
</reference>
<reference evidence="4" key="2">
    <citation type="submission" date="2023-01" db="EMBL/GenBank/DDBJ databases">
        <authorList>
            <person name="Petersen C."/>
        </authorList>
    </citation>
    <scope>NUCLEOTIDE SEQUENCE</scope>
    <source>
        <strain evidence="4">IBT 12815</strain>
    </source>
</reference>
<dbReference type="InterPro" id="IPR050231">
    <property type="entry name" value="Iron_ascorbate_oxido_reductase"/>
</dbReference>